<dbReference type="Gene3D" id="1.20.120.450">
    <property type="entry name" value="dinb family like domain"/>
    <property type="match status" value="1"/>
</dbReference>
<evidence type="ECO:0000313" key="3">
    <source>
        <dbReference type="Proteomes" id="UP000697710"/>
    </source>
</evidence>
<evidence type="ECO:0000313" key="2">
    <source>
        <dbReference type="EMBL" id="MCA9728961.1"/>
    </source>
</evidence>
<name>A0A956M341_UNCEI</name>
<feature type="domain" description="DinB-like" evidence="1">
    <location>
        <begin position="39"/>
        <end position="145"/>
    </location>
</feature>
<evidence type="ECO:0000259" key="1">
    <source>
        <dbReference type="Pfam" id="PF12867"/>
    </source>
</evidence>
<dbReference type="InterPro" id="IPR024775">
    <property type="entry name" value="DinB-like"/>
</dbReference>
<dbReference type="EMBL" id="JAGQHR010000528">
    <property type="protein sequence ID" value="MCA9728961.1"/>
    <property type="molecule type" value="Genomic_DNA"/>
</dbReference>
<proteinExistence type="predicted"/>
<dbReference type="Proteomes" id="UP000697710">
    <property type="component" value="Unassembled WGS sequence"/>
</dbReference>
<comment type="caution">
    <text evidence="2">The sequence shown here is derived from an EMBL/GenBank/DDBJ whole genome shotgun (WGS) entry which is preliminary data.</text>
</comment>
<gene>
    <name evidence="2" type="ORF">KC729_14815</name>
</gene>
<organism evidence="2 3">
    <name type="scientific">Eiseniibacteriota bacterium</name>
    <dbReference type="NCBI Taxonomy" id="2212470"/>
    <lineage>
        <taxon>Bacteria</taxon>
        <taxon>Candidatus Eiseniibacteriota</taxon>
    </lineage>
</organism>
<dbReference type="SUPFAM" id="SSF109854">
    <property type="entry name" value="DinB/YfiT-like putative metalloenzymes"/>
    <property type="match status" value="1"/>
</dbReference>
<dbReference type="AlphaFoldDB" id="A0A956M341"/>
<protein>
    <recommendedName>
        <fullName evidence="1">DinB-like domain-containing protein</fullName>
    </recommendedName>
</protein>
<dbReference type="InterPro" id="IPR034660">
    <property type="entry name" value="DinB/YfiT-like"/>
</dbReference>
<reference evidence="2" key="1">
    <citation type="submission" date="2020-04" db="EMBL/GenBank/DDBJ databases">
        <authorList>
            <person name="Zhang T."/>
        </authorList>
    </citation>
    <scope>NUCLEOTIDE SEQUENCE</scope>
    <source>
        <strain evidence="2">HKST-UBA01</strain>
    </source>
</reference>
<reference evidence="2" key="2">
    <citation type="journal article" date="2021" name="Microbiome">
        <title>Successional dynamics and alternative stable states in a saline activated sludge microbial community over 9 years.</title>
        <authorList>
            <person name="Wang Y."/>
            <person name="Ye J."/>
            <person name="Ju F."/>
            <person name="Liu L."/>
            <person name="Boyd J.A."/>
            <person name="Deng Y."/>
            <person name="Parks D.H."/>
            <person name="Jiang X."/>
            <person name="Yin X."/>
            <person name="Woodcroft B.J."/>
            <person name="Tyson G.W."/>
            <person name="Hugenholtz P."/>
            <person name="Polz M.F."/>
            <person name="Zhang T."/>
        </authorList>
    </citation>
    <scope>NUCLEOTIDE SEQUENCE</scope>
    <source>
        <strain evidence="2">HKST-UBA01</strain>
    </source>
</reference>
<sequence length="157" mass="17766">MGETIPRYATQSLIQVLEETFDNHHGIFLDRGTSLFATLDQTSAEEASRLASSSCASVAQHVKHVAFYLDVMRRYLAGEELGQIDWRAIWHESPNVTGAEWDALRADVRARYTDLRNRLPEETAWSDPLQFDTPLAVAMHTAAHLGAIRQTLRMLRD</sequence>
<dbReference type="Pfam" id="PF12867">
    <property type="entry name" value="DinB_2"/>
    <property type="match status" value="1"/>
</dbReference>
<accession>A0A956M341</accession>